<dbReference type="OMA" id="EYDIVND"/>
<gene>
    <name evidence="1" type="ORF">PIIN_04779</name>
</gene>
<proteinExistence type="predicted"/>
<reference evidence="1 2" key="1">
    <citation type="journal article" date="2011" name="PLoS Pathog.">
        <title>Endophytic Life Strategies Decoded by Genome and Transcriptome Analyses of the Mutualistic Root Symbiont Piriformospora indica.</title>
        <authorList>
            <person name="Zuccaro A."/>
            <person name="Lahrmann U."/>
            <person name="Guldener U."/>
            <person name="Langen G."/>
            <person name="Pfiffi S."/>
            <person name="Biedenkopf D."/>
            <person name="Wong P."/>
            <person name="Samans B."/>
            <person name="Grimm C."/>
            <person name="Basiewicz M."/>
            <person name="Murat C."/>
            <person name="Martin F."/>
            <person name="Kogel K.H."/>
        </authorList>
    </citation>
    <scope>NUCLEOTIDE SEQUENCE [LARGE SCALE GENOMIC DNA]</scope>
    <source>
        <strain evidence="1 2">DSM 11827</strain>
    </source>
</reference>
<keyword evidence="2" id="KW-1185">Reference proteome</keyword>
<dbReference type="OrthoDB" id="3132633at2759"/>
<dbReference type="STRING" id="1109443.G4THQ1"/>
<dbReference type="AlphaFoldDB" id="G4THQ1"/>
<evidence type="ECO:0000313" key="2">
    <source>
        <dbReference type="Proteomes" id="UP000007148"/>
    </source>
</evidence>
<dbReference type="EMBL" id="CAFZ01000097">
    <property type="protein sequence ID" value="CCA70844.1"/>
    <property type="molecule type" value="Genomic_DNA"/>
</dbReference>
<name>G4THQ1_SERID</name>
<organism evidence="1 2">
    <name type="scientific">Serendipita indica (strain DSM 11827)</name>
    <name type="common">Root endophyte fungus</name>
    <name type="synonym">Piriformospora indica</name>
    <dbReference type="NCBI Taxonomy" id="1109443"/>
    <lineage>
        <taxon>Eukaryota</taxon>
        <taxon>Fungi</taxon>
        <taxon>Dikarya</taxon>
        <taxon>Basidiomycota</taxon>
        <taxon>Agaricomycotina</taxon>
        <taxon>Agaricomycetes</taxon>
        <taxon>Sebacinales</taxon>
        <taxon>Serendipitaceae</taxon>
        <taxon>Serendipita</taxon>
    </lineage>
</organism>
<sequence length="191" mass="21199">MAAAIMASFSAVNEFMDEEASVNAMWNGVFNAECPTGHPGYMTAPEVHSLNGRADLIVYQIGGQAPHLTSDVLIVFEGKRRTGDDFPVIVNQCKNWARSVLSQHACCYFIGARGKLAKFWVCQRIGNGQQMWDLQTKSLRLGGHNQFQDGQPDMDDGTPFDLTNGIHRALIINAFTYMRNHVAVTYTWTAP</sequence>
<dbReference type="InParanoid" id="G4THQ1"/>
<accession>G4THQ1</accession>
<protein>
    <recommendedName>
        <fullName evidence="3">Fungal-type protein kinase domain-containing protein</fullName>
    </recommendedName>
</protein>
<comment type="caution">
    <text evidence="1">The sequence shown here is derived from an EMBL/GenBank/DDBJ whole genome shotgun (WGS) entry which is preliminary data.</text>
</comment>
<dbReference type="HOGENOM" id="CLU_1421920_0_0_1"/>
<evidence type="ECO:0008006" key="3">
    <source>
        <dbReference type="Google" id="ProtNLM"/>
    </source>
</evidence>
<dbReference type="Proteomes" id="UP000007148">
    <property type="component" value="Unassembled WGS sequence"/>
</dbReference>
<evidence type="ECO:0000313" key="1">
    <source>
        <dbReference type="EMBL" id="CCA70844.1"/>
    </source>
</evidence>
<dbReference type="eggNOG" id="ENOG502SZAH">
    <property type="taxonomic scope" value="Eukaryota"/>
</dbReference>